<evidence type="ECO:0000313" key="1">
    <source>
        <dbReference type="EMBL" id="GAD95957.1"/>
    </source>
</evidence>
<reference evidence="2" key="1">
    <citation type="journal article" date="2014" name="Genome Announc.">
        <title>Draft genome sequence of the formaldehyde-resistant fungus Byssochlamys spectabilis No. 5 (anamorph Paecilomyces variotii No. 5) (NBRC109023).</title>
        <authorList>
            <person name="Oka T."/>
            <person name="Ekino K."/>
            <person name="Fukuda K."/>
            <person name="Nomura Y."/>
        </authorList>
    </citation>
    <scope>NUCLEOTIDE SEQUENCE [LARGE SCALE GENOMIC DNA]</scope>
    <source>
        <strain evidence="2">No. 5 / NBRC 109023</strain>
    </source>
</reference>
<accession>V5G527</accession>
<name>V5G527_BYSSN</name>
<dbReference type="AlphaFoldDB" id="V5G527"/>
<evidence type="ECO:0000313" key="2">
    <source>
        <dbReference type="Proteomes" id="UP000018001"/>
    </source>
</evidence>
<proteinExistence type="predicted"/>
<dbReference type="Proteomes" id="UP000018001">
    <property type="component" value="Unassembled WGS sequence"/>
</dbReference>
<gene>
    <name evidence="1" type="ORF">PVAR5_4605</name>
</gene>
<dbReference type="InParanoid" id="V5G527"/>
<evidence type="ECO:0008006" key="3">
    <source>
        <dbReference type="Google" id="ProtNLM"/>
    </source>
</evidence>
<protein>
    <recommendedName>
        <fullName evidence="3">Transcription factor domain-containing protein</fullName>
    </recommendedName>
</protein>
<comment type="caution">
    <text evidence="1">The sequence shown here is derived from an EMBL/GenBank/DDBJ whole genome shotgun (WGS) entry which is preliminary data.</text>
</comment>
<dbReference type="HOGENOM" id="CLU_933817_0_0_1"/>
<dbReference type="OrthoDB" id="4216928at2759"/>
<dbReference type="eggNOG" id="ENOG502S073">
    <property type="taxonomic scope" value="Eukaryota"/>
</dbReference>
<sequence length="298" mass="33300">MQDQTVPIGATSSIPPIDPFEFGGVAADIVPPSVDPLHGSLDDGFDVTGFNDIVTAEDMPAVSRDYSNEQYYGLIPHFNPTPAKNAINAPVIMASIESRIADLLDAPKSSTPLEALARAQALILYQIIRLFDGNIQARMAGESIMSVLETAALDILQYIHFPDPLGPDFTQTESMDIIMDFWSTWVFQESARRTFLISFFFIQLYRVLRGEQNLQCDGRLGLCHAWYLSSYLWNAPSAFDFAIAWKEKRHFLVTDTNLGEVFLEAEPEYYETFGKILLVGFVGIDRAKAWFYSKGGSL</sequence>
<organism evidence="1 2">
    <name type="scientific">Byssochlamys spectabilis (strain No. 5 / NBRC 109023)</name>
    <name type="common">Paecilomyces variotii</name>
    <dbReference type="NCBI Taxonomy" id="1356009"/>
    <lineage>
        <taxon>Eukaryota</taxon>
        <taxon>Fungi</taxon>
        <taxon>Dikarya</taxon>
        <taxon>Ascomycota</taxon>
        <taxon>Pezizomycotina</taxon>
        <taxon>Eurotiomycetes</taxon>
        <taxon>Eurotiomycetidae</taxon>
        <taxon>Eurotiales</taxon>
        <taxon>Thermoascaceae</taxon>
        <taxon>Paecilomyces</taxon>
    </lineage>
</organism>
<keyword evidence="2" id="KW-1185">Reference proteome</keyword>
<dbReference type="EMBL" id="BAUL01000143">
    <property type="protein sequence ID" value="GAD95957.1"/>
    <property type="molecule type" value="Genomic_DNA"/>
</dbReference>